<protein>
    <recommendedName>
        <fullName evidence="3">6-bladed beta-propeller</fullName>
    </recommendedName>
</protein>
<comment type="caution">
    <text evidence="1">The sequence shown here is derived from an EMBL/GenBank/DDBJ whole genome shotgun (WGS) entry which is preliminary data.</text>
</comment>
<evidence type="ECO:0000313" key="1">
    <source>
        <dbReference type="EMBL" id="MBK3515883.1"/>
    </source>
</evidence>
<dbReference type="PANTHER" id="PTHR24104">
    <property type="entry name" value="E3 UBIQUITIN-PROTEIN LIGASE NHLRC1-RELATED"/>
    <property type="match status" value="1"/>
</dbReference>
<dbReference type="InterPro" id="IPR011042">
    <property type="entry name" value="6-blade_b-propeller_TolB-like"/>
</dbReference>
<organism evidence="1 2">
    <name type="scientific">Carboxylicivirga marina</name>
    <dbReference type="NCBI Taxonomy" id="2800988"/>
    <lineage>
        <taxon>Bacteria</taxon>
        <taxon>Pseudomonadati</taxon>
        <taxon>Bacteroidota</taxon>
        <taxon>Bacteroidia</taxon>
        <taxon>Marinilabiliales</taxon>
        <taxon>Marinilabiliaceae</taxon>
        <taxon>Carboxylicivirga</taxon>
    </lineage>
</organism>
<reference evidence="1 2" key="1">
    <citation type="submission" date="2021-01" db="EMBL/GenBank/DDBJ databases">
        <title>Carboxyliciviraga sp.nov., isolated from coastal sediments.</title>
        <authorList>
            <person name="Lu D."/>
            <person name="Zhang T."/>
        </authorList>
    </citation>
    <scope>NUCLEOTIDE SEQUENCE [LARGE SCALE GENOMIC DNA]</scope>
    <source>
        <strain evidence="1 2">N1Y132</strain>
    </source>
</reference>
<evidence type="ECO:0000313" key="2">
    <source>
        <dbReference type="Proteomes" id="UP000605676"/>
    </source>
</evidence>
<dbReference type="RefSeq" id="WP_200463107.1">
    <property type="nucleotide sequence ID" value="NZ_JAENRR010000001.1"/>
</dbReference>
<sequence>MLNKNEIAKEESFLVFPLPPDTARIQFLNKITSEEDLKPVKQSFFYKYITGEEVEIKELRNPYGITVKKNYVYITDIALKSLVVMNLSSGRFEYFKPQGEASLNLPINCEVDHRGHIFIVDNGTGEVKIFDSEKKYIGRIKNDDLKPFDICTTEDNLFITNLEKHTIDVYENSYPFNKLYSFPDVEEGDDSYLYQPKSISVLDDKIYVSDWGDFKTKVYSVEGKYIRSVGKQGLNFGSFARPKGIGVDYEGNIFAVDAAFQNVQLFNEEGQLLMFFGGGGYQGPGYLYMPSGIYIDNTNNEYFEKFLAPGYKLLYLIFVTNQHGPDKVSVYARVEKI</sequence>
<dbReference type="SUPFAM" id="SSF63829">
    <property type="entry name" value="Calcium-dependent phosphotriesterase"/>
    <property type="match status" value="1"/>
</dbReference>
<dbReference type="EMBL" id="JAENRR010000001">
    <property type="protein sequence ID" value="MBK3515883.1"/>
    <property type="molecule type" value="Genomic_DNA"/>
</dbReference>
<name>A0ABS1HE35_9BACT</name>
<gene>
    <name evidence="1" type="ORF">JIV24_00925</name>
</gene>
<dbReference type="Gene3D" id="2.120.10.30">
    <property type="entry name" value="TolB, C-terminal domain"/>
    <property type="match status" value="2"/>
</dbReference>
<keyword evidence="2" id="KW-1185">Reference proteome</keyword>
<accession>A0ABS1HE35</accession>
<dbReference type="InterPro" id="IPR050952">
    <property type="entry name" value="TRIM-NHL_E3_ligases"/>
</dbReference>
<proteinExistence type="predicted"/>
<dbReference type="PANTHER" id="PTHR24104:SF25">
    <property type="entry name" value="PROTEIN LIN-41"/>
    <property type="match status" value="1"/>
</dbReference>
<evidence type="ECO:0008006" key="3">
    <source>
        <dbReference type="Google" id="ProtNLM"/>
    </source>
</evidence>
<dbReference type="Proteomes" id="UP000605676">
    <property type="component" value="Unassembled WGS sequence"/>
</dbReference>
<dbReference type="Pfam" id="PF17170">
    <property type="entry name" value="DUF5128"/>
    <property type="match status" value="1"/>
</dbReference>